<dbReference type="InterPro" id="IPR013083">
    <property type="entry name" value="Znf_RING/FYVE/PHD"/>
</dbReference>
<comment type="similarity">
    <text evidence="1">Belongs to the SNF2/RAD54 helicase family. RAD16 subfamily.</text>
</comment>
<evidence type="ECO:0000256" key="3">
    <source>
        <dbReference type="ARBA" id="ARBA00022741"/>
    </source>
</evidence>
<feature type="compositionally biased region" description="Polar residues" evidence="10">
    <location>
        <begin position="1138"/>
        <end position="1159"/>
    </location>
</feature>
<feature type="region of interest" description="Disordered" evidence="10">
    <location>
        <begin position="406"/>
        <end position="444"/>
    </location>
</feature>
<dbReference type="SUPFAM" id="SSF57850">
    <property type="entry name" value="RING/U-box"/>
    <property type="match status" value="1"/>
</dbReference>
<dbReference type="PROSITE" id="PS00518">
    <property type="entry name" value="ZF_RING_1"/>
    <property type="match status" value="1"/>
</dbReference>
<feature type="region of interest" description="Disordered" evidence="10">
    <location>
        <begin position="759"/>
        <end position="805"/>
    </location>
</feature>
<dbReference type="InterPro" id="IPR049730">
    <property type="entry name" value="SNF2/RAD54-like_C"/>
</dbReference>
<feature type="compositionally biased region" description="Basic residues" evidence="10">
    <location>
        <begin position="787"/>
        <end position="799"/>
    </location>
</feature>
<sequence length="1320" mass="147518">MAEEPAVGVDFFEAAGGAGAGAVGAEDNLSMTLGDFMAFLETEPAPPEEGGEEDEEQQQQPGLWAVVDPGWEKVMIMVLGTGWLYVMKSWIVSSYRMAHLATLLQYMALKSGSKEVNQGCLEMPANTNDSEHLFQSQEAEMLENVEFWSNYSQPNEGQQTNDHTEAVSYGFSINGEEWKDLQNQSGSYNLENQHFPRDASNHANFEETCVPPYEDLSNGSYLGQQTMYSDQTELQVENNTEDMEKQMNTYFSGGISTEQSALSEIQWESTDEMLGNTGQDGGHFTPMGMFSLTHNTDIPDIPCTELNMGETTESIRNANSSCLTMQEEHLQGECGEYPHPDYISVDMVGERSVHDLPHEFSQNNEQYEMEQFPQDICESGSMQMGSPDQYCDDTSLSDIYMDVSSPESISCEQNQSEDVCFKSESSTDSSPVPSSRNSTTEDADKYLGHTSKQLLDSKFTPFNNQHLLKNVGYQKPPVLHKQYDYRRDNYSIQGNSSRRSFNKDGNGASELCIAEGNRNLAPDHRLPIQGRFHHNIQQPMYGNPILPTFGGMRYKPHDERITLRLALQDISQPKSEANPPDGVLAVPLLRHQKIALSWMVQKETSSPHCSGGILADDQGLGKTVSTISLILTERPPVPQSSTIKKEPCEAVTLDDDDEDDCAEPHSKKQMQTCNPEVTSNTVKQENPIVPVKTRPAAGTLVVCPTSVLRQWAGELKNKVTSKANLSFLIYHGSNRTKDPEELTKYDVVLTTYSIVSMEVPKQSNPDSDDEEKGKPDRYGAPVSSSGSKKRKPSSKKTKNKSAVESSLPEKPLAKVAWFRVVLDEAQSIKNYRTQVARACWGLRAKRRWCLSGTPIQNAVEDLYSYFRFLRYDPYAVYKQFCTLIKIPISRNPTNGYKKLQVVLKTVMLRRTKATMLDGKPIISLPPKTVSLKTVDFTSEERNFYNTLEVESREQFKEYAAAGTVRQNYVNILLMLLRLRQACDHPHLVRGHESTSNWMSSLEMAKKLPMERQQELLICLQSCSAICALCNDAPEDAVVTICGHVFCNQCILEQLTGDDSICPVSNCRVGLNTTSLFSRGTLECSLSRLTCDFKSNNTCMETVHAEKRPGIDSSYASSKVRAALDILLSLPKICPTQMNDSKNSIGQASETSDGMGSSEQTDSKLTEKAIVFSQWTRMLDLLEVHFKASHVTYRRLDGTMSVAARDKAVKDFNTVPEVTVMIMSLKAASLGLNMVAACHVLMLDLWWNPTTEDQAVDRAHRIGQTRPVTVSRLTIKDTVEDRILALQEKKREMVASAFGEDRSGSRQTRLTVEDLNYLFMV</sequence>
<dbReference type="FunFam" id="3.40.50.10810:FF:000068">
    <property type="entry name" value="SNF2 domain-containing protein / helicase domain-containing protein / zinc finger protein-like protein"/>
    <property type="match status" value="1"/>
</dbReference>
<dbReference type="SMART" id="SM00490">
    <property type="entry name" value="HELICc"/>
    <property type="match status" value="1"/>
</dbReference>
<dbReference type="GO" id="GO:0008094">
    <property type="term" value="F:ATP-dependent activity, acting on DNA"/>
    <property type="evidence" value="ECO:0007669"/>
    <property type="project" value="TreeGrafter"/>
</dbReference>
<dbReference type="EMBL" id="PQIB02000004">
    <property type="protein sequence ID" value="RLN22729.1"/>
    <property type="molecule type" value="Genomic_DNA"/>
</dbReference>
<dbReference type="Gene3D" id="3.40.50.10810">
    <property type="entry name" value="Tandem AAA-ATPase domain"/>
    <property type="match status" value="3"/>
</dbReference>
<keyword evidence="7" id="KW-0862">Zinc</keyword>
<feature type="region of interest" description="Disordered" evidence="10">
    <location>
        <begin position="1138"/>
        <end position="1161"/>
    </location>
</feature>
<reference evidence="15" key="1">
    <citation type="journal article" date="2019" name="Nat. Commun.">
        <title>The genome of broomcorn millet.</title>
        <authorList>
            <person name="Zou C."/>
            <person name="Miki D."/>
            <person name="Li D."/>
            <person name="Tang Q."/>
            <person name="Xiao L."/>
            <person name="Rajput S."/>
            <person name="Deng P."/>
            <person name="Jia W."/>
            <person name="Huang R."/>
            <person name="Zhang M."/>
            <person name="Sun Y."/>
            <person name="Hu J."/>
            <person name="Fu X."/>
            <person name="Schnable P.S."/>
            <person name="Li F."/>
            <person name="Zhang H."/>
            <person name="Feng B."/>
            <person name="Zhu X."/>
            <person name="Liu R."/>
            <person name="Schnable J.C."/>
            <person name="Zhu J.-K."/>
            <person name="Zhang H."/>
        </authorList>
    </citation>
    <scope>NUCLEOTIDE SEQUENCE [LARGE SCALE GENOMIC DNA]</scope>
</reference>
<dbReference type="Pfam" id="PF00176">
    <property type="entry name" value="SNF2-rel_dom"/>
    <property type="match status" value="1"/>
</dbReference>
<feature type="compositionally biased region" description="Polar residues" evidence="10">
    <location>
        <begin position="406"/>
        <end position="417"/>
    </location>
</feature>
<dbReference type="SUPFAM" id="SSF52540">
    <property type="entry name" value="P-loop containing nucleoside triphosphate hydrolases"/>
    <property type="match status" value="2"/>
</dbReference>
<dbReference type="Pfam" id="PF13923">
    <property type="entry name" value="zf-C3HC4_2"/>
    <property type="match status" value="1"/>
</dbReference>
<keyword evidence="4 9" id="KW-0863">Zinc-finger</keyword>
<evidence type="ECO:0000313" key="14">
    <source>
        <dbReference type="EMBL" id="RLN22729.1"/>
    </source>
</evidence>
<keyword evidence="6" id="KW-0347">Helicase</keyword>
<keyword evidence="3" id="KW-0547">Nucleotide-binding</keyword>
<evidence type="ECO:0000256" key="10">
    <source>
        <dbReference type="SAM" id="MobiDB-lite"/>
    </source>
</evidence>
<evidence type="ECO:0000259" key="12">
    <source>
        <dbReference type="PROSITE" id="PS51192"/>
    </source>
</evidence>
<dbReference type="InterPro" id="IPR014001">
    <property type="entry name" value="Helicase_ATP-bd"/>
</dbReference>
<evidence type="ECO:0000256" key="1">
    <source>
        <dbReference type="ARBA" id="ARBA00008438"/>
    </source>
</evidence>
<dbReference type="CDD" id="cd18793">
    <property type="entry name" value="SF2_C_SNF"/>
    <property type="match status" value="1"/>
</dbReference>
<dbReference type="GO" id="GO:0016787">
    <property type="term" value="F:hydrolase activity"/>
    <property type="evidence" value="ECO:0007669"/>
    <property type="project" value="UniProtKB-KW"/>
</dbReference>
<dbReference type="PANTHER" id="PTHR45626">
    <property type="entry name" value="TRANSCRIPTION TERMINATION FACTOR 2-RELATED"/>
    <property type="match status" value="1"/>
</dbReference>
<evidence type="ECO:0000256" key="5">
    <source>
        <dbReference type="ARBA" id="ARBA00022801"/>
    </source>
</evidence>
<dbReference type="InterPro" id="IPR050628">
    <property type="entry name" value="SNF2_RAD54_helicase_TF"/>
</dbReference>
<dbReference type="CDD" id="cd18008">
    <property type="entry name" value="DEXDc_SHPRH-like"/>
    <property type="match status" value="1"/>
</dbReference>
<evidence type="ECO:0000256" key="2">
    <source>
        <dbReference type="ARBA" id="ARBA00022723"/>
    </source>
</evidence>
<dbReference type="SMART" id="SM00487">
    <property type="entry name" value="DEXDc"/>
    <property type="match status" value="1"/>
</dbReference>
<keyword evidence="2" id="KW-0479">Metal-binding</keyword>
<dbReference type="InterPro" id="IPR000330">
    <property type="entry name" value="SNF2_N"/>
</dbReference>
<evidence type="ECO:0000256" key="8">
    <source>
        <dbReference type="ARBA" id="ARBA00022840"/>
    </source>
</evidence>
<dbReference type="SMART" id="SM00184">
    <property type="entry name" value="RING"/>
    <property type="match status" value="1"/>
</dbReference>
<dbReference type="GO" id="GO:0004386">
    <property type="term" value="F:helicase activity"/>
    <property type="evidence" value="ECO:0007669"/>
    <property type="project" value="UniProtKB-KW"/>
</dbReference>
<name>A0A3L6SJH0_PANMI</name>
<evidence type="ECO:0000256" key="7">
    <source>
        <dbReference type="ARBA" id="ARBA00022833"/>
    </source>
</evidence>
<keyword evidence="15" id="KW-1185">Reference proteome</keyword>
<protein>
    <submittedName>
        <fullName evidence="14">ATP-dependent helicase C23E6.02-like isoform X1</fullName>
    </submittedName>
</protein>
<evidence type="ECO:0000256" key="6">
    <source>
        <dbReference type="ARBA" id="ARBA00022806"/>
    </source>
</evidence>
<dbReference type="GO" id="GO:0008270">
    <property type="term" value="F:zinc ion binding"/>
    <property type="evidence" value="ECO:0007669"/>
    <property type="project" value="UniProtKB-KW"/>
</dbReference>
<feature type="domain" description="Helicase ATP-binding" evidence="12">
    <location>
        <begin position="698"/>
        <end position="872"/>
    </location>
</feature>
<dbReference type="PROSITE" id="PS50089">
    <property type="entry name" value="ZF_RING_2"/>
    <property type="match status" value="1"/>
</dbReference>
<organism evidence="14 15">
    <name type="scientific">Panicum miliaceum</name>
    <name type="common">Proso millet</name>
    <name type="synonym">Broomcorn millet</name>
    <dbReference type="NCBI Taxonomy" id="4540"/>
    <lineage>
        <taxon>Eukaryota</taxon>
        <taxon>Viridiplantae</taxon>
        <taxon>Streptophyta</taxon>
        <taxon>Embryophyta</taxon>
        <taxon>Tracheophyta</taxon>
        <taxon>Spermatophyta</taxon>
        <taxon>Magnoliopsida</taxon>
        <taxon>Liliopsida</taxon>
        <taxon>Poales</taxon>
        <taxon>Poaceae</taxon>
        <taxon>PACMAD clade</taxon>
        <taxon>Panicoideae</taxon>
        <taxon>Panicodae</taxon>
        <taxon>Paniceae</taxon>
        <taxon>Panicinae</taxon>
        <taxon>Panicum</taxon>
        <taxon>Panicum sect. Panicum</taxon>
    </lineage>
</organism>
<feature type="domain" description="RING-type" evidence="11">
    <location>
        <begin position="1026"/>
        <end position="1065"/>
    </location>
</feature>
<evidence type="ECO:0000259" key="11">
    <source>
        <dbReference type="PROSITE" id="PS50089"/>
    </source>
</evidence>
<dbReference type="Gene3D" id="3.30.40.10">
    <property type="entry name" value="Zinc/RING finger domain, C3HC4 (zinc finger)"/>
    <property type="match status" value="1"/>
</dbReference>
<accession>A0A3L6SJH0</accession>
<dbReference type="Pfam" id="PF00271">
    <property type="entry name" value="Helicase_C"/>
    <property type="match status" value="1"/>
</dbReference>
<dbReference type="InterPro" id="IPR001841">
    <property type="entry name" value="Znf_RING"/>
</dbReference>
<dbReference type="GO" id="GO:0006281">
    <property type="term" value="P:DNA repair"/>
    <property type="evidence" value="ECO:0007669"/>
    <property type="project" value="TreeGrafter"/>
</dbReference>
<feature type="region of interest" description="Disordered" evidence="10">
    <location>
        <begin position="42"/>
        <end position="61"/>
    </location>
</feature>
<dbReference type="GO" id="GO:0005634">
    <property type="term" value="C:nucleus"/>
    <property type="evidence" value="ECO:0007669"/>
    <property type="project" value="TreeGrafter"/>
</dbReference>
<dbReference type="OrthoDB" id="448448at2759"/>
<dbReference type="PROSITE" id="PS51194">
    <property type="entry name" value="HELICASE_CTER"/>
    <property type="match status" value="1"/>
</dbReference>
<evidence type="ECO:0000259" key="13">
    <source>
        <dbReference type="PROSITE" id="PS51194"/>
    </source>
</evidence>
<evidence type="ECO:0000256" key="9">
    <source>
        <dbReference type="PROSITE-ProRule" id="PRU00175"/>
    </source>
</evidence>
<evidence type="ECO:0000313" key="15">
    <source>
        <dbReference type="Proteomes" id="UP000275267"/>
    </source>
</evidence>
<dbReference type="Proteomes" id="UP000275267">
    <property type="component" value="Unassembled WGS sequence"/>
</dbReference>
<feature type="compositionally biased region" description="Low complexity" evidence="10">
    <location>
        <begin position="423"/>
        <end position="440"/>
    </location>
</feature>
<gene>
    <name evidence="14" type="ORF">C2845_PM07G24980</name>
</gene>
<dbReference type="InterPro" id="IPR038718">
    <property type="entry name" value="SNF2-like_sf"/>
</dbReference>
<keyword evidence="5" id="KW-0378">Hydrolase</keyword>
<feature type="domain" description="Helicase C-terminal" evidence="13">
    <location>
        <begin position="1156"/>
        <end position="1315"/>
    </location>
</feature>
<dbReference type="Gene3D" id="3.40.50.300">
    <property type="entry name" value="P-loop containing nucleotide triphosphate hydrolases"/>
    <property type="match status" value="1"/>
</dbReference>
<comment type="caution">
    <text evidence="14">The sequence shown here is derived from an EMBL/GenBank/DDBJ whole genome shotgun (WGS) entry which is preliminary data.</text>
</comment>
<dbReference type="InterPro" id="IPR017907">
    <property type="entry name" value="Znf_RING_CS"/>
</dbReference>
<evidence type="ECO:0000256" key="4">
    <source>
        <dbReference type="ARBA" id="ARBA00022771"/>
    </source>
</evidence>
<keyword evidence="8" id="KW-0067">ATP-binding</keyword>
<proteinExistence type="inferred from homology"/>
<dbReference type="InterPro" id="IPR027417">
    <property type="entry name" value="P-loop_NTPase"/>
</dbReference>
<dbReference type="InterPro" id="IPR001650">
    <property type="entry name" value="Helicase_C-like"/>
</dbReference>
<dbReference type="PANTHER" id="PTHR45626:SF16">
    <property type="entry name" value="ATP-DEPENDENT HELICASE ULS1"/>
    <property type="match status" value="1"/>
</dbReference>
<dbReference type="STRING" id="4540.A0A3L6SJH0"/>
<dbReference type="GO" id="GO:0005524">
    <property type="term" value="F:ATP binding"/>
    <property type="evidence" value="ECO:0007669"/>
    <property type="project" value="UniProtKB-KW"/>
</dbReference>
<dbReference type="PROSITE" id="PS51192">
    <property type="entry name" value="HELICASE_ATP_BIND_1"/>
    <property type="match status" value="1"/>
</dbReference>